<evidence type="ECO:0000313" key="3">
    <source>
        <dbReference type="Proteomes" id="UP000680679"/>
    </source>
</evidence>
<dbReference type="Gene3D" id="3.40.50.1010">
    <property type="entry name" value="5'-nuclease"/>
    <property type="match status" value="1"/>
</dbReference>
<keyword evidence="3" id="KW-1185">Reference proteome</keyword>
<dbReference type="Proteomes" id="UP000680679">
    <property type="component" value="Chromosome"/>
</dbReference>
<organism evidence="2 3">
    <name type="scientific">Allochromatium tepidum</name>
    <dbReference type="NCBI Taxonomy" id="553982"/>
    <lineage>
        <taxon>Bacteria</taxon>
        <taxon>Pseudomonadati</taxon>
        <taxon>Pseudomonadota</taxon>
        <taxon>Gammaproteobacteria</taxon>
        <taxon>Chromatiales</taxon>
        <taxon>Chromatiaceae</taxon>
        <taxon>Allochromatium</taxon>
    </lineage>
</organism>
<reference evidence="2 3" key="1">
    <citation type="submission" date="2021-04" db="EMBL/GenBank/DDBJ databases">
        <title>Complete genome sequencing of Allochromatium tepidum strain NZ.</title>
        <authorList>
            <person name="Tsukatani Y."/>
            <person name="Mori H."/>
        </authorList>
    </citation>
    <scope>NUCLEOTIDE SEQUENCE [LARGE SCALE GENOMIC DNA]</scope>
    <source>
        <strain evidence="2 3">NZ</strain>
    </source>
</reference>
<dbReference type="EMBL" id="AP024563">
    <property type="protein sequence ID" value="BCU07985.1"/>
    <property type="molecule type" value="Genomic_DNA"/>
</dbReference>
<proteinExistence type="predicted"/>
<protein>
    <recommendedName>
        <fullName evidence="1">NYN domain-containing protein</fullName>
    </recommendedName>
</protein>
<dbReference type="InterPro" id="IPR021139">
    <property type="entry name" value="NYN"/>
</dbReference>
<name>A0ABN6GHX4_9GAMM</name>
<evidence type="ECO:0000259" key="1">
    <source>
        <dbReference type="Pfam" id="PF01936"/>
    </source>
</evidence>
<evidence type="ECO:0000313" key="2">
    <source>
        <dbReference type="EMBL" id="BCU07985.1"/>
    </source>
</evidence>
<dbReference type="Pfam" id="PF01936">
    <property type="entry name" value="NYN"/>
    <property type="match status" value="1"/>
</dbReference>
<accession>A0ABN6GHX4</accession>
<feature type="domain" description="NYN" evidence="1">
    <location>
        <begin position="3"/>
        <end position="161"/>
    </location>
</feature>
<dbReference type="RefSeq" id="WP_213379027.1">
    <property type="nucleotide sequence ID" value="NZ_AP024563.1"/>
</dbReference>
<gene>
    <name evidence="2" type="ORF">Atep_26620</name>
</gene>
<sequence>MRRVALFVDAGYFWVQATYIVHRQRLGRESITIDYLQLRAELIHLAQAQFPDADLLRVYWYDGPGTYGKTAGHQAIEDLDDFKLRLGTRNGVGDQKAVDGLIIADLISLAQSKSITDALLLSGDADLTPGVLAAQSMGIRVHLLTMGPAEATSPFLRAEADCKTHWEDDAVKRFVSAARSSSASGNSQQAMAVVPQAGQFPAEQINLADVAQITFDARSDQEKATIPEKGSLPQEIDRRLLRAGRDAAKRSLEDGEKRQLRAELRKVARNS</sequence>